<sequence length="204" mass="21982">MPGTCGRCQKTVYFNEEKMAIGKSFHVMCFVCANKSCNRRLDSGNLTEHDGDIYCRSCYGKLFGPKGYGYGQGAGTLSMDTGDNKNGPPTSNIPATAQAFIAPKRGPPSPQPQTNGANKPVFGGAEMCPRCGKAVYMAEKMMGGGSAWHKSTCFTCKECRKRLESTTLCEREGEIYCKTCYGKMYGPKGYGFGGGAGVLQNFVE</sequence>
<gene>
    <name evidence="10" type="ORF">ONB1V03_LOCUS6889</name>
</gene>
<keyword evidence="4" id="KW-0677">Repeat</keyword>
<dbReference type="GO" id="GO:0045214">
    <property type="term" value="P:sarcomere organization"/>
    <property type="evidence" value="ECO:0007669"/>
    <property type="project" value="TreeGrafter"/>
</dbReference>
<evidence type="ECO:0000256" key="8">
    <source>
        <dbReference type="PROSITE-ProRule" id="PRU00125"/>
    </source>
</evidence>
<dbReference type="PANTHER" id="PTHR24215">
    <property type="entry name" value="RHO-GTPASE-ACTIVATING PROTEIN LRG1"/>
    <property type="match status" value="1"/>
</dbReference>
<feature type="domain" description="LIM zinc-binding" evidence="9">
    <location>
        <begin position="126"/>
        <end position="187"/>
    </location>
</feature>
<dbReference type="InterPro" id="IPR001781">
    <property type="entry name" value="Znf_LIM"/>
</dbReference>
<evidence type="ECO:0000256" key="4">
    <source>
        <dbReference type="ARBA" id="ARBA00022737"/>
    </source>
</evidence>
<name>A0A7R9QLH5_9ACAR</name>
<evidence type="ECO:0000313" key="11">
    <source>
        <dbReference type="Proteomes" id="UP000728032"/>
    </source>
</evidence>
<dbReference type="GO" id="GO:0008307">
    <property type="term" value="F:structural constituent of muscle"/>
    <property type="evidence" value="ECO:0007669"/>
    <property type="project" value="TreeGrafter"/>
</dbReference>
<dbReference type="SMART" id="SM00132">
    <property type="entry name" value="LIM"/>
    <property type="match status" value="2"/>
</dbReference>
<dbReference type="EMBL" id="OC918118">
    <property type="protein sequence ID" value="CAD7648697.1"/>
    <property type="molecule type" value="Genomic_DNA"/>
</dbReference>
<dbReference type="Proteomes" id="UP000728032">
    <property type="component" value="Unassembled WGS sequence"/>
</dbReference>
<dbReference type="GO" id="GO:0046872">
    <property type="term" value="F:metal ion binding"/>
    <property type="evidence" value="ECO:0007669"/>
    <property type="project" value="UniProtKB-KW"/>
</dbReference>
<dbReference type="GO" id="GO:0030018">
    <property type="term" value="C:Z disc"/>
    <property type="evidence" value="ECO:0007669"/>
    <property type="project" value="TreeGrafter"/>
</dbReference>
<evidence type="ECO:0000256" key="6">
    <source>
        <dbReference type="ARBA" id="ARBA00023038"/>
    </source>
</evidence>
<dbReference type="OrthoDB" id="1679758at2759"/>
<dbReference type="Gene3D" id="2.10.110.10">
    <property type="entry name" value="Cysteine Rich Protein"/>
    <property type="match status" value="2"/>
</dbReference>
<dbReference type="EMBL" id="CAJPVJ010003293">
    <property type="protein sequence ID" value="CAG2167382.1"/>
    <property type="molecule type" value="Genomic_DNA"/>
</dbReference>
<feature type="domain" description="LIM zinc-binding" evidence="9">
    <location>
        <begin position="3"/>
        <end position="65"/>
    </location>
</feature>
<dbReference type="SUPFAM" id="SSF57716">
    <property type="entry name" value="Glucocorticoid receptor-like (DNA-binding domain)"/>
    <property type="match status" value="4"/>
</dbReference>
<keyword evidence="6 8" id="KW-0440">LIM domain</keyword>
<evidence type="ECO:0000256" key="2">
    <source>
        <dbReference type="ARBA" id="ARBA00022541"/>
    </source>
</evidence>
<evidence type="ECO:0000256" key="7">
    <source>
        <dbReference type="ARBA" id="ARBA00023242"/>
    </source>
</evidence>
<keyword evidence="5 8" id="KW-0862">Zinc</keyword>
<organism evidence="10">
    <name type="scientific">Oppiella nova</name>
    <dbReference type="NCBI Taxonomy" id="334625"/>
    <lineage>
        <taxon>Eukaryota</taxon>
        <taxon>Metazoa</taxon>
        <taxon>Ecdysozoa</taxon>
        <taxon>Arthropoda</taxon>
        <taxon>Chelicerata</taxon>
        <taxon>Arachnida</taxon>
        <taxon>Acari</taxon>
        <taxon>Acariformes</taxon>
        <taxon>Sarcoptiformes</taxon>
        <taxon>Oribatida</taxon>
        <taxon>Brachypylina</taxon>
        <taxon>Oppioidea</taxon>
        <taxon>Oppiidae</taxon>
        <taxon>Oppiella</taxon>
    </lineage>
</organism>
<dbReference type="PROSITE" id="PS50023">
    <property type="entry name" value="LIM_DOMAIN_2"/>
    <property type="match status" value="2"/>
</dbReference>
<reference evidence="10" key="1">
    <citation type="submission" date="2020-11" db="EMBL/GenBank/DDBJ databases">
        <authorList>
            <person name="Tran Van P."/>
        </authorList>
    </citation>
    <scope>NUCLEOTIDE SEQUENCE</scope>
</reference>
<dbReference type="GO" id="GO:0042805">
    <property type="term" value="F:actinin binding"/>
    <property type="evidence" value="ECO:0007669"/>
    <property type="project" value="TreeGrafter"/>
</dbReference>
<evidence type="ECO:0000256" key="5">
    <source>
        <dbReference type="ARBA" id="ARBA00022833"/>
    </source>
</evidence>
<dbReference type="CDD" id="cd09326">
    <property type="entry name" value="LIM_CRP_like"/>
    <property type="match status" value="2"/>
</dbReference>
<keyword evidence="7" id="KW-0539">Nucleus</keyword>
<keyword evidence="2" id="KW-0517">Myogenesis</keyword>
<accession>A0A7R9QLH5</accession>
<protein>
    <recommendedName>
        <fullName evidence="9">LIM zinc-binding domain-containing protein</fullName>
    </recommendedName>
</protein>
<evidence type="ECO:0000256" key="3">
    <source>
        <dbReference type="ARBA" id="ARBA00022723"/>
    </source>
</evidence>
<keyword evidence="11" id="KW-1185">Reference proteome</keyword>
<dbReference type="PANTHER" id="PTHR24215:SF35">
    <property type="entry name" value="MUSCLE LIM PROTEIN MLP84B"/>
    <property type="match status" value="1"/>
</dbReference>
<dbReference type="Pfam" id="PF00412">
    <property type="entry name" value="LIM"/>
    <property type="match status" value="2"/>
</dbReference>
<dbReference type="GO" id="GO:0005634">
    <property type="term" value="C:nucleus"/>
    <property type="evidence" value="ECO:0007669"/>
    <property type="project" value="UniProtKB-SubCell"/>
</dbReference>
<evidence type="ECO:0000256" key="1">
    <source>
        <dbReference type="ARBA" id="ARBA00004123"/>
    </source>
</evidence>
<dbReference type="GO" id="GO:0060537">
    <property type="term" value="P:muscle tissue development"/>
    <property type="evidence" value="ECO:0007669"/>
    <property type="project" value="TreeGrafter"/>
</dbReference>
<dbReference type="AlphaFoldDB" id="A0A7R9QLH5"/>
<keyword evidence="3 8" id="KW-0479">Metal-binding</keyword>
<dbReference type="FunFam" id="2.10.110.10:FF:000001">
    <property type="entry name" value="Cysteine and glycine-rich protein 1"/>
    <property type="match status" value="2"/>
</dbReference>
<proteinExistence type="predicted"/>
<dbReference type="GO" id="GO:0007517">
    <property type="term" value="P:muscle organ development"/>
    <property type="evidence" value="ECO:0007669"/>
    <property type="project" value="UniProtKB-KW"/>
</dbReference>
<evidence type="ECO:0000259" key="9">
    <source>
        <dbReference type="PROSITE" id="PS50023"/>
    </source>
</evidence>
<comment type="subcellular location">
    <subcellularLocation>
        <location evidence="1">Nucleus</location>
    </subcellularLocation>
</comment>
<evidence type="ECO:0000313" key="10">
    <source>
        <dbReference type="EMBL" id="CAD7648697.1"/>
    </source>
</evidence>